<comment type="caution">
    <text evidence="2">The sequence shown here is derived from an EMBL/GenBank/DDBJ whole genome shotgun (WGS) entry which is preliminary data.</text>
</comment>
<keyword evidence="1" id="KW-0732">Signal</keyword>
<evidence type="ECO:0000313" key="2">
    <source>
        <dbReference type="EMBL" id="CAK9077875.1"/>
    </source>
</evidence>
<organism evidence="2 3">
    <name type="scientific">Durusdinium trenchii</name>
    <dbReference type="NCBI Taxonomy" id="1381693"/>
    <lineage>
        <taxon>Eukaryota</taxon>
        <taxon>Sar</taxon>
        <taxon>Alveolata</taxon>
        <taxon>Dinophyceae</taxon>
        <taxon>Suessiales</taxon>
        <taxon>Symbiodiniaceae</taxon>
        <taxon>Durusdinium</taxon>
    </lineage>
</organism>
<feature type="chain" id="PRO_5045037361" description="SMP-30/Gluconolactonase/LRE-like region domain-containing protein" evidence="1">
    <location>
        <begin position="21"/>
        <end position="287"/>
    </location>
</feature>
<gene>
    <name evidence="2" type="ORF">SCF082_LOCUS37328</name>
</gene>
<feature type="signal peptide" evidence="1">
    <location>
        <begin position="1"/>
        <end position="20"/>
    </location>
</feature>
<dbReference type="SUPFAM" id="SSF63829">
    <property type="entry name" value="Calcium-dependent phosphotriesterase"/>
    <property type="match status" value="1"/>
</dbReference>
<proteinExistence type="predicted"/>
<evidence type="ECO:0000313" key="3">
    <source>
        <dbReference type="Proteomes" id="UP001642464"/>
    </source>
</evidence>
<keyword evidence="3" id="KW-1185">Reference proteome</keyword>
<dbReference type="EMBL" id="CAXAMM010037891">
    <property type="protein sequence ID" value="CAK9077875.1"/>
    <property type="molecule type" value="Genomic_DNA"/>
</dbReference>
<protein>
    <recommendedName>
        <fullName evidence="4">SMP-30/Gluconolactonase/LRE-like region domain-containing protein</fullName>
    </recommendedName>
</protein>
<name>A0ABP0PPC9_9DINO</name>
<dbReference type="Proteomes" id="UP001642464">
    <property type="component" value="Unassembled WGS sequence"/>
</dbReference>
<dbReference type="Gene3D" id="2.120.10.30">
    <property type="entry name" value="TolB, C-terminal domain"/>
    <property type="match status" value="1"/>
</dbReference>
<dbReference type="PROSITE" id="PS51257">
    <property type="entry name" value="PROKAR_LIPOPROTEIN"/>
    <property type="match status" value="1"/>
</dbReference>
<evidence type="ECO:0000256" key="1">
    <source>
        <dbReference type="SAM" id="SignalP"/>
    </source>
</evidence>
<accession>A0ABP0PPC9</accession>
<sequence length="287" mass="31275">MRLSSIAIPLIALSVAACSGSTEPVKEWELSGFENPESALPDVEDEVIYVSNVAGQPNGKDGNGYISKISPDGKMIQDKWVRGLHAPKGMVIVQDRLYVADIDALIEIDLTDGKIVRRHIAQGAKILNDVAADSEGRVYVSDWGSQAIWRFEDGRFEKWLESDDLQSPNGLFVESDKLIVAAWGTMNPDDFSTKVPGRLLSVDIADKTITPLGEKPIGNLDGIEPFDAETYIVSDWVAGKVFQIDREGSAKELLSLSQGSADLGFISGTRTAIIPLMMDNKVVAYTF</sequence>
<dbReference type="InterPro" id="IPR011042">
    <property type="entry name" value="6-blade_b-propeller_TolB-like"/>
</dbReference>
<evidence type="ECO:0008006" key="4">
    <source>
        <dbReference type="Google" id="ProtNLM"/>
    </source>
</evidence>
<reference evidence="2 3" key="1">
    <citation type="submission" date="2024-02" db="EMBL/GenBank/DDBJ databases">
        <authorList>
            <person name="Chen Y."/>
            <person name="Shah S."/>
            <person name="Dougan E. K."/>
            <person name="Thang M."/>
            <person name="Chan C."/>
        </authorList>
    </citation>
    <scope>NUCLEOTIDE SEQUENCE [LARGE SCALE GENOMIC DNA]</scope>
</reference>